<accession>A0A7N0TJ41</accession>
<evidence type="ECO:0000259" key="1">
    <source>
        <dbReference type="PROSITE" id="PS50076"/>
    </source>
</evidence>
<dbReference type="CDD" id="cd06257">
    <property type="entry name" value="DnaJ"/>
    <property type="match status" value="1"/>
</dbReference>
<dbReference type="PANTHER" id="PTHR44137">
    <property type="entry name" value="BNAC03G44070D PROTEIN"/>
    <property type="match status" value="1"/>
</dbReference>
<dbReference type="SMART" id="SM00271">
    <property type="entry name" value="DnaJ"/>
    <property type="match status" value="1"/>
</dbReference>
<dbReference type="PANTHER" id="PTHR44137:SF57">
    <property type="entry name" value="CHAPERONE DNAJ-DOMAIN PROTEIN"/>
    <property type="match status" value="1"/>
</dbReference>
<protein>
    <recommendedName>
        <fullName evidence="1">J domain-containing protein</fullName>
    </recommendedName>
</protein>
<dbReference type="Gramene" id="Kaladp0038s0063.1.v1.1">
    <property type="protein sequence ID" value="Kaladp0038s0063.1.v1.1.CDS.1"/>
    <property type="gene ID" value="Kaladp0038s0063.v1.1"/>
</dbReference>
<dbReference type="InterPro" id="IPR001623">
    <property type="entry name" value="DnaJ_domain"/>
</dbReference>
<dbReference type="EnsemblPlants" id="Kaladp0038s0063.1.v1.1">
    <property type="protein sequence ID" value="Kaladp0038s0063.1.v1.1.CDS.1"/>
    <property type="gene ID" value="Kaladp0038s0063.v1.1"/>
</dbReference>
<dbReference type="InterPro" id="IPR036869">
    <property type="entry name" value="J_dom_sf"/>
</dbReference>
<organism evidence="2 3">
    <name type="scientific">Kalanchoe fedtschenkoi</name>
    <name type="common">Lavender scallops</name>
    <name type="synonym">South American air plant</name>
    <dbReference type="NCBI Taxonomy" id="63787"/>
    <lineage>
        <taxon>Eukaryota</taxon>
        <taxon>Viridiplantae</taxon>
        <taxon>Streptophyta</taxon>
        <taxon>Embryophyta</taxon>
        <taxon>Tracheophyta</taxon>
        <taxon>Spermatophyta</taxon>
        <taxon>Magnoliopsida</taxon>
        <taxon>eudicotyledons</taxon>
        <taxon>Gunneridae</taxon>
        <taxon>Pentapetalae</taxon>
        <taxon>Saxifragales</taxon>
        <taxon>Crassulaceae</taxon>
        <taxon>Kalanchoe</taxon>
    </lineage>
</organism>
<keyword evidence="3" id="KW-1185">Reference proteome</keyword>
<dbReference type="AlphaFoldDB" id="A0A7N0TJ41"/>
<dbReference type="Proteomes" id="UP000594263">
    <property type="component" value="Unplaced"/>
</dbReference>
<proteinExistence type="predicted"/>
<name>A0A7N0TJ41_KALFE</name>
<evidence type="ECO:0000313" key="2">
    <source>
        <dbReference type="EnsemblPlants" id="Kaladp0038s0063.1.v1.1.CDS.1"/>
    </source>
</evidence>
<sequence length="223" mass="25881">MSSDASGDSRKLAAKRAVRDAEAHFQRKCFHLAVQSMKAAKDMDPELSCMADNYMAAYNVVRAARARRSLYEVLGVEDVRASGCEIKKRYKKMSLMVHPDKNGSAAAEEAFKHVSNAMEVLSDETKRLAYDCKMGYVTSPQPHCPQQRPASWDWVRTQQPHHQEPAESRIPEPDVWWWWYGPQQHHHQEPAESRIPDVWLWWYGTQQHHHQQPARSRTPQQHQ</sequence>
<feature type="domain" description="J" evidence="1">
    <location>
        <begin position="69"/>
        <end position="134"/>
    </location>
</feature>
<evidence type="ECO:0000313" key="3">
    <source>
        <dbReference type="Proteomes" id="UP000594263"/>
    </source>
</evidence>
<reference evidence="2" key="1">
    <citation type="submission" date="2021-01" db="UniProtKB">
        <authorList>
            <consortium name="EnsemblPlants"/>
        </authorList>
    </citation>
    <scope>IDENTIFICATION</scope>
</reference>
<dbReference type="PRINTS" id="PR00625">
    <property type="entry name" value="JDOMAIN"/>
</dbReference>
<dbReference type="Gene3D" id="1.10.287.110">
    <property type="entry name" value="DnaJ domain"/>
    <property type="match status" value="1"/>
</dbReference>
<dbReference type="PROSITE" id="PS50076">
    <property type="entry name" value="DNAJ_2"/>
    <property type="match status" value="1"/>
</dbReference>
<dbReference type="SUPFAM" id="SSF46565">
    <property type="entry name" value="Chaperone J-domain"/>
    <property type="match status" value="1"/>
</dbReference>
<dbReference type="Pfam" id="PF00226">
    <property type="entry name" value="DnaJ"/>
    <property type="match status" value="1"/>
</dbReference>